<dbReference type="AlphaFoldDB" id="A0A2G1DIY2"/>
<evidence type="ECO:0000313" key="2">
    <source>
        <dbReference type="EMBL" id="PHO18447.1"/>
    </source>
</evidence>
<name>A0A2G1DIY2_9BACT</name>
<organism evidence="2 3">
    <name type="scientific">Malaciobacter molluscorum LMG 25693</name>
    <dbReference type="NCBI Taxonomy" id="870501"/>
    <lineage>
        <taxon>Bacteria</taxon>
        <taxon>Pseudomonadati</taxon>
        <taxon>Campylobacterota</taxon>
        <taxon>Epsilonproteobacteria</taxon>
        <taxon>Campylobacterales</taxon>
        <taxon>Arcobacteraceae</taxon>
        <taxon>Malaciobacter</taxon>
    </lineage>
</organism>
<dbReference type="KEGG" id="amol:AMOL_2239"/>
<reference evidence="2 3" key="1">
    <citation type="submission" date="2017-09" db="EMBL/GenBank/DDBJ databases">
        <title>Arcobacter canalis sp. nov., a new species isolated from a water canal contaminated with urban sewage.</title>
        <authorList>
            <person name="Perez-Cataluna A."/>
            <person name="Salas-Masso N."/>
            <person name="Figueras M.J."/>
        </authorList>
    </citation>
    <scope>NUCLEOTIDE SEQUENCE [LARGE SCALE GENOMIC DNA]</scope>
    <source>
        <strain evidence="2 3">F98-3</strain>
    </source>
</reference>
<gene>
    <name evidence="1" type="ORF">AMOL_2239</name>
    <name evidence="2" type="ORF">CPU12_05495</name>
</gene>
<dbReference type="Proteomes" id="UP000221222">
    <property type="component" value="Unassembled WGS sequence"/>
</dbReference>
<proteinExistence type="predicted"/>
<dbReference type="EMBL" id="NXFY01000006">
    <property type="protein sequence ID" value="PHO18447.1"/>
    <property type="molecule type" value="Genomic_DNA"/>
</dbReference>
<protein>
    <submittedName>
        <fullName evidence="2">Uncharacterized protein</fullName>
    </submittedName>
</protein>
<evidence type="ECO:0000313" key="3">
    <source>
        <dbReference type="Proteomes" id="UP000221222"/>
    </source>
</evidence>
<sequence>MKELIKKLKTGEIIPFLGMGVFEKTLTKDGKKLPYDSDSMILALNNNRAMSPRLMYEYTRAAMSLEQRKGREFIVQMTNHIYTSTKYDIPSVYKWLEKIKPKYVIDTNLDDSLQKIYSSVNHFLITGISRITADYDRYIIYKFDVISKTYTKIDKEELNLDLPILFKPMGSIKPDMNFVISDADFVDWLTEAMGGYAVPEVLKEFRKGKQYIFFGVDFSRDTFRMVANEITLGLDGGFVLLNKEELSKKEDKFIKTHNLENIDMGIDEFINSYE</sequence>
<accession>A0A2G1DIY2</accession>
<dbReference type="Pfam" id="PF13289">
    <property type="entry name" value="SIR2_2"/>
    <property type="match status" value="1"/>
</dbReference>
<keyword evidence="3" id="KW-1185">Reference proteome</keyword>
<evidence type="ECO:0000313" key="4">
    <source>
        <dbReference type="Proteomes" id="UP000262712"/>
    </source>
</evidence>
<dbReference type="EMBL" id="CP032098">
    <property type="protein sequence ID" value="AXX93192.1"/>
    <property type="molecule type" value="Genomic_DNA"/>
</dbReference>
<dbReference type="Proteomes" id="UP000262712">
    <property type="component" value="Chromosome"/>
</dbReference>
<evidence type="ECO:0000313" key="1">
    <source>
        <dbReference type="EMBL" id="AXX93192.1"/>
    </source>
</evidence>
<reference evidence="1 4" key="2">
    <citation type="submission" date="2018-08" db="EMBL/GenBank/DDBJ databases">
        <title>Complete genome of the Arcobacter molluscorum type strain LMG 25693.</title>
        <authorList>
            <person name="Miller W.G."/>
            <person name="Yee E."/>
            <person name="Bono J.L."/>
        </authorList>
    </citation>
    <scope>NUCLEOTIDE SEQUENCE [LARGE SCALE GENOMIC DNA]</scope>
    <source>
        <strain evidence="1 4">CECT 7696</strain>
    </source>
</reference>
<dbReference type="RefSeq" id="WP_099342084.1">
    <property type="nucleotide sequence ID" value="NZ_CP032098.1"/>
</dbReference>